<organism evidence="1 2">
    <name type="scientific">Panagrolaimus sp. ES5</name>
    <dbReference type="NCBI Taxonomy" id="591445"/>
    <lineage>
        <taxon>Eukaryota</taxon>
        <taxon>Metazoa</taxon>
        <taxon>Ecdysozoa</taxon>
        <taxon>Nematoda</taxon>
        <taxon>Chromadorea</taxon>
        <taxon>Rhabditida</taxon>
        <taxon>Tylenchina</taxon>
        <taxon>Panagrolaimomorpha</taxon>
        <taxon>Panagrolaimoidea</taxon>
        <taxon>Panagrolaimidae</taxon>
        <taxon>Panagrolaimus</taxon>
    </lineage>
</organism>
<dbReference type="Proteomes" id="UP000887579">
    <property type="component" value="Unplaced"/>
</dbReference>
<dbReference type="WBParaSite" id="ES5_v2.g18553.t1">
    <property type="protein sequence ID" value="ES5_v2.g18553.t1"/>
    <property type="gene ID" value="ES5_v2.g18553"/>
</dbReference>
<evidence type="ECO:0000313" key="2">
    <source>
        <dbReference type="WBParaSite" id="ES5_v2.g18553.t1"/>
    </source>
</evidence>
<evidence type="ECO:0000313" key="1">
    <source>
        <dbReference type="Proteomes" id="UP000887579"/>
    </source>
</evidence>
<protein>
    <submittedName>
        <fullName evidence="2">Exportin-1/Importin-beta-like domain-containing protein</fullName>
    </submittedName>
</protein>
<accession>A0AC34FNA0</accession>
<proteinExistence type="predicted"/>
<name>A0AC34FNA0_9BILA</name>
<sequence>MFIERLIVLVVKITIIRVSAIYPVHYGTVVTQLALALANLYLQVPEWIGSIGHIVNIFATGTLGGINIMFSLLTVFPEKLQGKDLRLGAIRHEAVQAELVGNFKIVVNLLTQVLNIDQSNTSMSKKVVQCINVWVNHP</sequence>
<reference evidence="2" key="1">
    <citation type="submission" date="2022-11" db="UniProtKB">
        <authorList>
            <consortium name="WormBaseParasite"/>
        </authorList>
    </citation>
    <scope>IDENTIFICATION</scope>
</reference>